<dbReference type="AlphaFoldDB" id="A0AAU8A4T1"/>
<gene>
    <name evidence="2" type="ORF">NKE59_04640</name>
</gene>
<dbReference type="EMBL" id="CP099959">
    <property type="protein sequence ID" value="XCC58572.1"/>
    <property type="molecule type" value="Genomic_DNA"/>
</dbReference>
<organism evidence="2">
    <name type="scientific">Polynucleobacter sp. UK-FUSCHL-C3</name>
    <dbReference type="NCBI Taxonomy" id="2955208"/>
    <lineage>
        <taxon>Bacteria</taxon>
        <taxon>Pseudomonadati</taxon>
        <taxon>Pseudomonadota</taxon>
        <taxon>Betaproteobacteria</taxon>
        <taxon>Burkholderiales</taxon>
        <taxon>Burkholderiaceae</taxon>
        <taxon>Polynucleobacter</taxon>
    </lineage>
</organism>
<keyword evidence="1" id="KW-0472">Membrane</keyword>
<reference evidence="2" key="1">
    <citation type="submission" date="2022-06" db="EMBL/GenBank/DDBJ databases">
        <title>New Polynucleobacter species.</title>
        <authorList>
            <person name="Hahn M.W."/>
        </authorList>
    </citation>
    <scope>NUCLEOTIDE SEQUENCE</scope>
    <source>
        <strain evidence="2">UK-FUSCHL-C3</strain>
    </source>
</reference>
<evidence type="ECO:0000313" key="2">
    <source>
        <dbReference type="EMBL" id="XCC58572.1"/>
    </source>
</evidence>
<evidence type="ECO:0000256" key="1">
    <source>
        <dbReference type="SAM" id="Phobius"/>
    </source>
</evidence>
<keyword evidence="1" id="KW-0812">Transmembrane</keyword>
<keyword evidence="1" id="KW-1133">Transmembrane helix</keyword>
<proteinExistence type="predicted"/>
<dbReference type="RefSeq" id="WP_353439839.1">
    <property type="nucleotide sequence ID" value="NZ_CP099959.1"/>
</dbReference>
<sequence length="49" mass="5664">MLLVVELVHLRSKFIRFEFGALFLVLIMVFILLTGSFGYYFGSFVGLMK</sequence>
<feature type="transmembrane region" description="Helical" evidence="1">
    <location>
        <begin position="21"/>
        <end position="41"/>
    </location>
</feature>
<protein>
    <submittedName>
        <fullName evidence="2">Uncharacterized protein</fullName>
    </submittedName>
</protein>
<accession>A0AAU8A4T1</accession>
<name>A0AAU8A4T1_9BURK</name>